<reference evidence="5" key="2">
    <citation type="submission" date="2025-09" db="UniProtKB">
        <authorList>
            <consortium name="Ensembl"/>
        </authorList>
    </citation>
    <scope>IDENTIFICATION</scope>
</reference>
<keyword evidence="3" id="KW-0325">Glycoprotein</keyword>
<dbReference type="GeneTree" id="ENSGT00940000154851"/>
<evidence type="ECO:0000313" key="6">
    <source>
        <dbReference type="Proteomes" id="UP000694388"/>
    </source>
</evidence>
<dbReference type="Ensembl" id="ENSEBUT00000018985.1">
    <property type="protein sequence ID" value="ENSEBUP00000018409.1"/>
    <property type="gene ID" value="ENSEBUG00000011491.1"/>
</dbReference>
<keyword evidence="2" id="KW-0675">Receptor</keyword>
<dbReference type="InterPro" id="IPR015152">
    <property type="entry name" value="Growth/epo_recpt_lig-bind"/>
</dbReference>
<keyword evidence="6" id="KW-1185">Reference proteome</keyword>
<organism evidence="5 6">
    <name type="scientific">Eptatretus burgeri</name>
    <name type="common">Inshore hagfish</name>
    <dbReference type="NCBI Taxonomy" id="7764"/>
    <lineage>
        <taxon>Eukaryota</taxon>
        <taxon>Metazoa</taxon>
        <taxon>Chordata</taxon>
        <taxon>Craniata</taxon>
        <taxon>Vertebrata</taxon>
        <taxon>Cyclostomata</taxon>
        <taxon>Myxini</taxon>
        <taxon>Myxiniformes</taxon>
        <taxon>Myxinidae</taxon>
        <taxon>Eptatretinae</taxon>
        <taxon>Eptatretus</taxon>
    </lineage>
</organism>
<accession>A0A8C4QP06</accession>
<reference evidence="5" key="1">
    <citation type="submission" date="2025-08" db="UniProtKB">
        <authorList>
            <consortium name="Ensembl"/>
        </authorList>
    </citation>
    <scope>IDENTIFICATION</scope>
</reference>
<dbReference type="Gene3D" id="2.60.40.10">
    <property type="entry name" value="Immunoglobulins"/>
    <property type="match status" value="2"/>
</dbReference>
<keyword evidence="1" id="KW-0732">Signal</keyword>
<evidence type="ECO:0000256" key="3">
    <source>
        <dbReference type="ARBA" id="ARBA00023180"/>
    </source>
</evidence>
<dbReference type="InterPro" id="IPR013783">
    <property type="entry name" value="Ig-like_fold"/>
</dbReference>
<dbReference type="SUPFAM" id="SSF49265">
    <property type="entry name" value="Fibronectin type III"/>
    <property type="match status" value="1"/>
</dbReference>
<name>A0A8C4QP06_EPTBU</name>
<sequence>MFTIPGRDDHKPGIEQCRSYDMETLTCWWSPGANTSLVGSREECPDYTTMGSFTCYFSHNRTDLWTQYCLQVVETTEDTVFKSPYYCAIVLDIVQLRPPVNLTYRLIRAARGLWDIVLSWELSPEVDIDSGWVSVTYEVRYRHRPWRGEPEIWKVCMKEFFFLQMESVGPIINDRTTSCYKGRE</sequence>
<evidence type="ECO:0000313" key="5">
    <source>
        <dbReference type="Ensembl" id="ENSEBUP00000018409.1"/>
    </source>
</evidence>
<dbReference type="OMA" id="WSPGANT"/>
<evidence type="ECO:0000259" key="4">
    <source>
        <dbReference type="Pfam" id="PF09067"/>
    </source>
</evidence>
<evidence type="ECO:0000256" key="1">
    <source>
        <dbReference type="ARBA" id="ARBA00022729"/>
    </source>
</evidence>
<protein>
    <recommendedName>
        <fullName evidence="4">Growth hormone/erythropoietin receptor ligand binding domain-containing protein</fullName>
    </recommendedName>
</protein>
<dbReference type="InterPro" id="IPR036116">
    <property type="entry name" value="FN3_sf"/>
</dbReference>
<feature type="domain" description="Growth hormone/erythropoietin receptor ligand binding" evidence="4">
    <location>
        <begin position="12"/>
        <end position="79"/>
    </location>
</feature>
<dbReference type="Proteomes" id="UP000694388">
    <property type="component" value="Unplaced"/>
</dbReference>
<proteinExistence type="predicted"/>
<evidence type="ECO:0000256" key="2">
    <source>
        <dbReference type="ARBA" id="ARBA00023170"/>
    </source>
</evidence>
<dbReference type="AlphaFoldDB" id="A0A8C4QP06"/>
<dbReference type="Pfam" id="PF09067">
    <property type="entry name" value="EpoR_lig-bind"/>
    <property type="match status" value="1"/>
</dbReference>